<evidence type="ECO:0000256" key="8">
    <source>
        <dbReference type="ARBA" id="ARBA00023054"/>
    </source>
</evidence>
<evidence type="ECO:0000256" key="7">
    <source>
        <dbReference type="ARBA" id="ARBA00022840"/>
    </source>
</evidence>
<dbReference type="GO" id="GO:0008017">
    <property type="term" value="F:microtubule binding"/>
    <property type="evidence" value="ECO:0007669"/>
    <property type="project" value="InterPro"/>
</dbReference>
<evidence type="ECO:0000256" key="1">
    <source>
        <dbReference type="ARBA" id="ARBA00004245"/>
    </source>
</evidence>
<reference evidence="16" key="1">
    <citation type="submission" date="2021-07" db="EMBL/GenBank/DDBJ databases">
        <authorList>
            <person name="Catto M.A."/>
            <person name="Jacobson A."/>
            <person name="Kennedy G."/>
            <person name="Labadie P."/>
            <person name="Hunt B.G."/>
            <person name="Srinivasan R."/>
        </authorList>
    </citation>
    <scope>NUCLEOTIDE SEQUENCE</scope>
    <source>
        <strain evidence="16">PL_HMW_Pooled</strain>
        <tissue evidence="16">Head</tissue>
    </source>
</reference>
<evidence type="ECO:0000256" key="13">
    <source>
        <dbReference type="PROSITE-ProRule" id="PRU00283"/>
    </source>
</evidence>
<name>A0AAE1H3G4_9NEOP</name>
<dbReference type="InterPro" id="IPR047149">
    <property type="entry name" value="KIF11-like"/>
</dbReference>
<keyword evidence="8 14" id="KW-0175">Coiled coil</keyword>
<evidence type="ECO:0000259" key="15">
    <source>
        <dbReference type="PROSITE" id="PS50067"/>
    </source>
</evidence>
<dbReference type="SUPFAM" id="SSF52540">
    <property type="entry name" value="P-loop containing nucleoside triphosphate hydrolases"/>
    <property type="match status" value="1"/>
</dbReference>
<dbReference type="GO" id="GO:0051231">
    <property type="term" value="P:spindle elongation"/>
    <property type="evidence" value="ECO:0007669"/>
    <property type="project" value="TreeGrafter"/>
</dbReference>
<dbReference type="PANTHER" id="PTHR47970:SF12">
    <property type="entry name" value="KINESIN FAMILY MEMBER 11"/>
    <property type="match status" value="1"/>
</dbReference>
<dbReference type="AlphaFoldDB" id="A0AAE1H3G4"/>
<dbReference type="PRINTS" id="PR00380">
    <property type="entry name" value="KINESINHEAVY"/>
</dbReference>
<keyword evidence="9 13" id="KW-0505">Motor protein</keyword>
<evidence type="ECO:0000256" key="9">
    <source>
        <dbReference type="ARBA" id="ARBA00023175"/>
    </source>
</evidence>
<gene>
    <name evidence="16" type="ORF">KUF71_023301</name>
</gene>
<dbReference type="PANTHER" id="PTHR47970">
    <property type="entry name" value="KINESIN-LIKE PROTEIN KIF11"/>
    <property type="match status" value="1"/>
</dbReference>
<evidence type="ECO:0000256" key="14">
    <source>
        <dbReference type="SAM" id="Coils"/>
    </source>
</evidence>
<proteinExistence type="inferred from homology"/>
<keyword evidence="2" id="KW-0963">Cytoplasm</keyword>
<evidence type="ECO:0000256" key="4">
    <source>
        <dbReference type="ARBA" id="ARBA00022701"/>
    </source>
</evidence>
<dbReference type="InterPro" id="IPR036961">
    <property type="entry name" value="Kinesin_motor_dom_sf"/>
</dbReference>
<dbReference type="PROSITE" id="PS50067">
    <property type="entry name" value="KINESIN_MOTOR_2"/>
    <property type="match status" value="1"/>
</dbReference>
<keyword evidence="7 13" id="KW-0067">ATP-binding</keyword>
<evidence type="ECO:0000256" key="3">
    <source>
        <dbReference type="ARBA" id="ARBA00022618"/>
    </source>
</evidence>
<dbReference type="FunFam" id="3.40.850.10:FF:000051">
    <property type="entry name" value="Kinesin-like protein bimC"/>
    <property type="match status" value="1"/>
</dbReference>
<dbReference type="GO" id="GO:0007018">
    <property type="term" value="P:microtubule-based movement"/>
    <property type="evidence" value="ECO:0007669"/>
    <property type="project" value="InterPro"/>
</dbReference>
<dbReference type="GO" id="GO:0005876">
    <property type="term" value="C:spindle microtubule"/>
    <property type="evidence" value="ECO:0007669"/>
    <property type="project" value="TreeGrafter"/>
</dbReference>
<dbReference type="GO" id="GO:0072686">
    <property type="term" value="C:mitotic spindle"/>
    <property type="evidence" value="ECO:0007669"/>
    <property type="project" value="TreeGrafter"/>
</dbReference>
<dbReference type="GO" id="GO:0008574">
    <property type="term" value="F:plus-end-directed microtubule motor activity"/>
    <property type="evidence" value="ECO:0007669"/>
    <property type="project" value="TreeGrafter"/>
</dbReference>
<keyword evidence="11" id="KW-0131">Cell cycle</keyword>
<evidence type="ECO:0000256" key="5">
    <source>
        <dbReference type="ARBA" id="ARBA00022741"/>
    </source>
</evidence>
<evidence type="ECO:0000256" key="6">
    <source>
        <dbReference type="ARBA" id="ARBA00022776"/>
    </source>
</evidence>
<keyword evidence="3" id="KW-0132">Cell division</keyword>
<organism evidence="16 17">
    <name type="scientific">Frankliniella fusca</name>
    <dbReference type="NCBI Taxonomy" id="407009"/>
    <lineage>
        <taxon>Eukaryota</taxon>
        <taxon>Metazoa</taxon>
        <taxon>Ecdysozoa</taxon>
        <taxon>Arthropoda</taxon>
        <taxon>Hexapoda</taxon>
        <taxon>Insecta</taxon>
        <taxon>Pterygota</taxon>
        <taxon>Neoptera</taxon>
        <taxon>Paraneoptera</taxon>
        <taxon>Thysanoptera</taxon>
        <taxon>Terebrantia</taxon>
        <taxon>Thripoidea</taxon>
        <taxon>Thripidae</taxon>
        <taxon>Frankliniella</taxon>
    </lineage>
</organism>
<dbReference type="GO" id="GO:0005524">
    <property type="term" value="F:ATP binding"/>
    <property type="evidence" value="ECO:0007669"/>
    <property type="project" value="UniProtKB-UniRule"/>
</dbReference>
<evidence type="ECO:0000313" key="17">
    <source>
        <dbReference type="Proteomes" id="UP001219518"/>
    </source>
</evidence>
<feature type="binding site" evidence="13">
    <location>
        <begin position="103"/>
        <end position="110"/>
    </location>
    <ligand>
        <name>ATP</name>
        <dbReference type="ChEBI" id="CHEBI:30616"/>
    </ligand>
</feature>
<dbReference type="Gene3D" id="3.40.850.10">
    <property type="entry name" value="Kinesin motor domain"/>
    <property type="match status" value="1"/>
</dbReference>
<keyword evidence="17" id="KW-1185">Reference proteome</keyword>
<comment type="caution">
    <text evidence="16">The sequence shown here is derived from an EMBL/GenBank/DDBJ whole genome shotgun (WGS) entry which is preliminary data.</text>
</comment>
<feature type="domain" description="Kinesin motor" evidence="15">
    <location>
        <begin position="17"/>
        <end position="354"/>
    </location>
</feature>
<keyword evidence="6" id="KW-0498">Mitosis</keyword>
<dbReference type="GO" id="GO:0051301">
    <property type="term" value="P:cell division"/>
    <property type="evidence" value="ECO:0007669"/>
    <property type="project" value="UniProtKB-KW"/>
</dbReference>
<accession>A0AAE1H3G4</accession>
<dbReference type="GO" id="GO:0090307">
    <property type="term" value="P:mitotic spindle assembly"/>
    <property type="evidence" value="ECO:0007669"/>
    <property type="project" value="TreeGrafter"/>
</dbReference>
<keyword evidence="10" id="KW-0206">Cytoskeleton</keyword>
<dbReference type="InterPro" id="IPR027417">
    <property type="entry name" value="P-loop_NTPase"/>
</dbReference>
<dbReference type="SMART" id="SM00129">
    <property type="entry name" value="KISc"/>
    <property type="match status" value="1"/>
</dbReference>
<evidence type="ECO:0000256" key="12">
    <source>
        <dbReference type="ARBA" id="ARBA00034704"/>
    </source>
</evidence>
<dbReference type="Pfam" id="PF00225">
    <property type="entry name" value="Kinesin"/>
    <property type="match status" value="1"/>
</dbReference>
<dbReference type="CDD" id="cd01364">
    <property type="entry name" value="KISc_BimC_Eg5"/>
    <property type="match status" value="1"/>
</dbReference>
<dbReference type="InterPro" id="IPR047241">
    <property type="entry name" value="KIF11-like_kin_motor_dom"/>
</dbReference>
<feature type="coiled-coil region" evidence="14">
    <location>
        <begin position="428"/>
        <end position="469"/>
    </location>
</feature>
<protein>
    <submittedName>
        <fullName evidence="16">Kinesin-like protein KIF11-A</fullName>
    </submittedName>
</protein>
<dbReference type="PROSITE" id="PS00411">
    <property type="entry name" value="KINESIN_MOTOR_1"/>
    <property type="match status" value="1"/>
</dbReference>
<dbReference type="EMBL" id="JAHWGI010000341">
    <property type="protein sequence ID" value="KAK3913883.1"/>
    <property type="molecule type" value="Genomic_DNA"/>
</dbReference>
<reference evidence="16" key="2">
    <citation type="journal article" date="2023" name="BMC Genomics">
        <title>Pest status, molecular evolution, and epigenetic factors derived from the genome assembly of Frankliniella fusca, a thysanopteran phytovirus vector.</title>
        <authorList>
            <person name="Catto M.A."/>
            <person name="Labadie P.E."/>
            <person name="Jacobson A.L."/>
            <person name="Kennedy G.G."/>
            <person name="Srinivasan R."/>
            <person name="Hunt B.G."/>
        </authorList>
    </citation>
    <scope>NUCLEOTIDE SEQUENCE</scope>
    <source>
        <strain evidence="16">PL_HMW_Pooled</strain>
    </source>
</reference>
<comment type="subcellular location">
    <subcellularLocation>
        <location evidence="1">Cytoplasm</location>
        <location evidence="1">Cytoskeleton</location>
    </subcellularLocation>
</comment>
<evidence type="ECO:0000313" key="16">
    <source>
        <dbReference type="EMBL" id="KAK3913883.1"/>
    </source>
</evidence>
<comment type="similarity">
    <text evidence="12">Belongs to the TRAFAC class myosin-kinesin ATPase superfamily. Kinesin family. KIN-5/BimC subfamily.</text>
</comment>
<keyword evidence="4" id="KW-0493">Microtubule</keyword>
<evidence type="ECO:0000256" key="11">
    <source>
        <dbReference type="ARBA" id="ARBA00023306"/>
    </source>
</evidence>
<dbReference type="InterPro" id="IPR001752">
    <property type="entry name" value="Kinesin_motor_dom"/>
</dbReference>
<evidence type="ECO:0000256" key="10">
    <source>
        <dbReference type="ARBA" id="ARBA00023212"/>
    </source>
</evidence>
<dbReference type="Proteomes" id="UP001219518">
    <property type="component" value="Unassembled WGS sequence"/>
</dbReference>
<dbReference type="InterPro" id="IPR019821">
    <property type="entry name" value="Kinesin_motor_CS"/>
</dbReference>
<sequence length="1053" mass="118508">MSARKTKPPPKTQKNQNLQVFVRCRPPNSNEINHRSSSVVEINGHREIAVIQNTSSNSKIARTFLFDRVFGPSASQREVYHNVVEPFISDVLAGFNCTVFAYGQTGSGKTFTMEGDFATQKLLSLESNAGLIPRAMCALFDELRVLQAEYTVRISLMELYNEELYDLLSADEVPPKLRLFDDSSKKGCVHVQGLQEVMVHNQSQVLEELRKGSAKRQVAATLLNAHSSRSHTIFTVTIHFKENTADGEEYLRVGKLNLVDLAGSENIGRSGSTDKRAREAASINQSLLTLSRVTSCLVEHQPHVPYRESKLTRLLQDSLGGRTKTSLIATISPLHLNVEETISTLDYALRAKCVSNRPEVNQKVSQNVIMKEYTDVIESLKKKLERHRNGSGVYVNDENYRQVLEQTQARNKAICDLIEQNRSICHRIKEAEETFAALSEDKENCKRNLENVNQTILQTQEEIELANKDLLHASVEQKETVNILKDVSNKENELRIQACQYVKVIDSAHSDTEKIHRRLDTSRDVIAENKVVLQKLREKSKFYKASATKLLDVVMESETFLHKLSDCVEKVADDGKSNIVVLQQAVNKQLQNLAFTLEVCKRLFFIFTDNLKALVAPTLAQFKSYHERQILVAKKIVEVLKDAISSYNKLFSVLPKQSSSLLEFLQESVENLKMDVRNQVKQVEENISTTVSVSKSNTETLGKILEKLLLQEEKTRFIKHHQVMAMNRSAIDKLVSDSANEISRQTLEFKNMLATKENILCEIKKKMCATADYHKQLPTAVLFPICELKNTIASSKTNLENQFKSVIDSSIKGTLTELSAVATKSKDDVHSLLNSDLQPTITQIISKCKDVTLEGSAQMKSEVSSLMNSAEDVAMLQMTIPSNHDKIRLMKTSFEEKEDEIIGMFLDGISSAKTEVQECCEERKKEISDMVSFEINQDAQTGLTPLRRRSYGDIPTPSFLPSPIKRVAKSKIQRAPWKKLLRSPRKPHFSTNNLSDFNYGSNDGMASDSELSLSNKAFGPCKLQKASSFSDLRLHSKSGNVFHRPGIPKKIAS</sequence>
<keyword evidence="5 13" id="KW-0547">Nucleotide-binding</keyword>
<evidence type="ECO:0000256" key="2">
    <source>
        <dbReference type="ARBA" id="ARBA00022490"/>
    </source>
</evidence>